<keyword evidence="3" id="KW-1185">Reference proteome</keyword>
<sequence length="255" mass="28170">MGGVISSARDSLNAGTDEAAKMARENLKQMEETAKLINHGFHLEIVDKLKNPNETRGWQVVGGRQDRESEFIGIATSKTPASDITAGVQNLIKGLFDVNKSDGSAEGNERAKQFQDSVIHIAQGAFNVFLGNSAAGSSTLRKFLIVPHGLAFYRVDIGMYKYTLESTGFVTYYESITIVYASRAILDVTDLHPGELLAYAADINGDDEQKIEQWVTHFKKLYRLMKELRNEAAVDTPVFPNRGLPLPPTPFEDTE</sequence>
<reference evidence="1" key="1">
    <citation type="submission" date="2021-02" db="EMBL/GenBank/DDBJ databases">
        <authorList>
            <person name="Nowell W R."/>
        </authorList>
    </citation>
    <scope>NUCLEOTIDE SEQUENCE</scope>
</reference>
<name>A0A815MK46_ADIRI</name>
<evidence type="ECO:0000313" key="3">
    <source>
        <dbReference type="Proteomes" id="UP000663828"/>
    </source>
</evidence>
<dbReference type="AlphaFoldDB" id="A0A815MK46"/>
<dbReference type="OrthoDB" id="5962590at2759"/>
<gene>
    <name evidence="1" type="ORF">EDS130_LOCUS37347</name>
    <name evidence="2" type="ORF">XAT740_LOCUS53473</name>
</gene>
<dbReference type="EMBL" id="CAJNOR010009183">
    <property type="protein sequence ID" value="CAF1641958.1"/>
    <property type="molecule type" value="Genomic_DNA"/>
</dbReference>
<dbReference type="Proteomes" id="UP000663852">
    <property type="component" value="Unassembled WGS sequence"/>
</dbReference>
<dbReference type="Proteomes" id="UP000663828">
    <property type="component" value="Unassembled WGS sequence"/>
</dbReference>
<proteinExistence type="predicted"/>
<evidence type="ECO:0000313" key="2">
    <source>
        <dbReference type="EMBL" id="CAF1641958.1"/>
    </source>
</evidence>
<evidence type="ECO:0000313" key="4">
    <source>
        <dbReference type="Proteomes" id="UP000663852"/>
    </source>
</evidence>
<organism evidence="1 4">
    <name type="scientific">Adineta ricciae</name>
    <name type="common">Rotifer</name>
    <dbReference type="NCBI Taxonomy" id="249248"/>
    <lineage>
        <taxon>Eukaryota</taxon>
        <taxon>Metazoa</taxon>
        <taxon>Spiralia</taxon>
        <taxon>Gnathifera</taxon>
        <taxon>Rotifera</taxon>
        <taxon>Eurotatoria</taxon>
        <taxon>Bdelloidea</taxon>
        <taxon>Adinetida</taxon>
        <taxon>Adinetidae</taxon>
        <taxon>Adineta</taxon>
    </lineage>
</organism>
<dbReference type="EMBL" id="CAJNOJ010000367">
    <property type="protein sequence ID" value="CAF1419387.1"/>
    <property type="molecule type" value="Genomic_DNA"/>
</dbReference>
<protein>
    <submittedName>
        <fullName evidence="1">Uncharacterized protein</fullName>
    </submittedName>
</protein>
<comment type="caution">
    <text evidence="1">The sequence shown here is derived from an EMBL/GenBank/DDBJ whole genome shotgun (WGS) entry which is preliminary data.</text>
</comment>
<evidence type="ECO:0000313" key="1">
    <source>
        <dbReference type="EMBL" id="CAF1419387.1"/>
    </source>
</evidence>
<accession>A0A815MK46</accession>